<dbReference type="RefSeq" id="WP_144558330.1">
    <property type="nucleotide sequence ID" value="NZ_CP042163.1"/>
</dbReference>
<evidence type="ECO:0000259" key="2">
    <source>
        <dbReference type="Pfam" id="PF08223"/>
    </source>
</evidence>
<evidence type="ECO:0000259" key="1">
    <source>
        <dbReference type="Pfam" id="PF07848"/>
    </source>
</evidence>
<dbReference type="InterPro" id="IPR011965">
    <property type="entry name" value="PaaX_trns_reg"/>
</dbReference>
<sequence>MGANTQSMIFTVFGDYIRHYGSKVWIGSLIQLLKEFGHNEQAVRVAVSRMVKQGWLLSERRGAKSYYSLTSRGIDRMDEAGHRIFKFEDHTWDGKWRMLLYKIPEEQRQLRDELRKELLWSGFGSFSASCWISPNPLEERVQTMIDKYDIREYVDFFEAVYKSEENENLVAKSWPLSEIEEKYQTFIEQYLPSYLEHRQAMQEQRLTDADCFVVRTNLVHEYRKFLFIDPGLPRELLPASWSGREAKQLFGQYYRLLAKPASRFFESIFEVDNDLTSKESSYDASSHPFIAKE</sequence>
<dbReference type="InterPro" id="IPR012906">
    <property type="entry name" value="PaaX-like_N"/>
</dbReference>
<dbReference type="InterPro" id="IPR013225">
    <property type="entry name" value="PaaX_C"/>
</dbReference>
<evidence type="ECO:0000259" key="3">
    <source>
        <dbReference type="Pfam" id="PF20803"/>
    </source>
</evidence>
<dbReference type="Pfam" id="PF08223">
    <property type="entry name" value="PaaX_C"/>
    <property type="match status" value="1"/>
</dbReference>
<organism evidence="4 5">
    <name type="scientific">Shouchella miscanthi</name>
    <dbReference type="NCBI Taxonomy" id="2598861"/>
    <lineage>
        <taxon>Bacteria</taxon>
        <taxon>Bacillati</taxon>
        <taxon>Bacillota</taxon>
        <taxon>Bacilli</taxon>
        <taxon>Bacillales</taxon>
        <taxon>Bacillaceae</taxon>
        <taxon>Shouchella</taxon>
    </lineage>
</organism>
<proteinExistence type="predicted"/>
<dbReference type="Gene3D" id="3.30.70.2650">
    <property type="match status" value="1"/>
</dbReference>
<dbReference type="PANTHER" id="PTHR30319">
    <property type="entry name" value="PHENYLACETIC ACID REGULATOR-RELATED TRANSCRIPTIONAL REPRESSOR"/>
    <property type="match status" value="1"/>
</dbReference>
<feature type="domain" description="Transcriptional repressor PaaX-like C-terminal" evidence="2">
    <location>
        <begin position="174"/>
        <end position="266"/>
    </location>
</feature>
<reference evidence="4 5" key="1">
    <citation type="submission" date="2023-03" db="EMBL/GenBank/DDBJ databases">
        <title>Bacillus Genome Sequencing.</title>
        <authorList>
            <person name="Dunlap C."/>
        </authorList>
    </citation>
    <scope>NUCLEOTIDE SEQUENCE [LARGE SCALE GENOMIC DNA]</scope>
    <source>
        <strain evidence="4 5">B-4107</strain>
    </source>
</reference>
<dbReference type="InterPro" id="IPR036390">
    <property type="entry name" value="WH_DNA-bd_sf"/>
</dbReference>
<dbReference type="PANTHER" id="PTHR30319:SF1">
    <property type="entry name" value="TRANSCRIPTIONAL REPRESSOR PAAX"/>
    <property type="match status" value="1"/>
</dbReference>
<dbReference type="Pfam" id="PF20803">
    <property type="entry name" value="PaaX_M"/>
    <property type="match status" value="1"/>
</dbReference>
<dbReference type="Proteomes" id="UP001341820">
    <property type="component" value="Unassembled WGS sequence"/>
</dbReference>
<dbReference type="Gene3D" id="1.20.58.1460">
    <property type="match status" value="1"/>
</dbReference>
<comment type="caution">
    <text evidence="4">The sequence shown here is derived from an EMBL/GenBank/DDBJ whole genome shotgun (WGS) entry which is preliminary data.</text>
</comment>
<dbReference type="PIRSF" id="PIRSF020623">
    <property type="entry name" value="PaaX"/>
    <property type="match status" value="1"/>
</dbReference>
<dbReference type="InterPro" id="IPR048846">
    <property type="entry name" value="PaaX-like_central"/>
</dbReference>
<keyword evidence="5" id="KW-1185">Reference proteome</keyword>
<feature type="domain" description="Transcriptional repressor PaaX-like central Cas2-like" evidence="3">
    <location>
        <begin position="90"/>
        <end position="167"/>
    </location>
</feature>
<dbReference type="EMBL" id="JAROAS010000020">
    <property type="protein sequence ID" value="MED4128524.1"/>
    <property type="molecule type" value="Genomic_DNA"/>
</dbReference>
<dbReference type="Gene3D" id="1.10.10.10">
    <property type="entry name" value="Winged helix-like DNA-binding domain superfamily/Winged helix DNA-binding domain"/>
    <property type="match status" value="1"/>
</dbReference>
<gene>
    <name evidence="4" type="primary">paaX</name>
    <name evidence="4" type="ORF">P5F74_10305</name>
</gene>
<dbReference type="InterPro" id="IPR036388">
    <property type="entry name" value="WH-like_DNA-bd_sf"/>
</dbReference>
<dbReference type="SUPFAM" id="SSF46785">
    <property type="entry name" value="Winged helix' DNA-binding domain"/>
    <property type="match status" value="1"/>
</dbReference>
<accession>A0ABU6NM15</accession>
<name>A0ABU6NM15_9BACI</name>
<protein>
    <submittedName>
        <fullName evidence="4">Phenylacetic acid degradation operon negative regulatory protein PaaX</fullName>
    </submittedName>
</protein>
<dbReference type="Pfam" id="PF07848">
    <property type="entry name" value="PaaX"/>
    <property type="match status" value="1"/>
</dbReference>
<feature type="domain" description="Transcriptional repressor PaaX-like N-terminal" evidence="1">
    <location>
        <begin position="5"/>
        <end position="73"/>
    </location>
</feature>
<dbReference type="NCBIfam" id="TIGR02277">
    <property type="entry name" value="PaaX_trns_reg"/>
    <property type="match status" value="1"/>
</dbReference>
<evidence type="ECO:0000313" key="5">
    <source>
        <dbReference type="Proteomes" id="UP001341820"/>
    </source>
</evidence>
<evidence type="ECO:0000313" key="4">
    <source>
        <dbReference type="EMBL" id="MED4128524.1"/>
    </source>
</evidence>